<evidence type="ECO:0000256" key="1">
    <source>
        <dbReference type="ARBA" id="ARBA00004651"/>
    </source>
</evidence>
<accession>G4FG69</accession>
<evidence type="ECO:0000313" key="11">
    <source>
        <dbReference type="EMBL" id="AAD36749.1"/>
    </source>
</evidence>
<evidence type="ECO:0000256" key="8">
    <source>
        <dbReference type="SAM" id="Phobius"/>
    </source>
</evidence>
<keyword evidence="12" id="KW-1185">Reference proteome</keyword>
<reference evidence="11 12" key="1">
    <citation type="journal article" date="1999" name="Nature">
        <title>Evidence for lateral gene transfer between Archaea and Bacteria from genome sequence of Thermotoga maritima.</title>
        <authorList>
            <person name="Nelson K.E."/>
            <person name="Clayton R.A."/>
            <person name="Gill S.R."/>
            <person name="Gwinn M.L."/>
            <person name="Dodson R.J."/>
            <person name="Haft D.H."/>
            <person name="Hickey E.K."/>
            <person name="Peterson J.D."/>
            <person name="Nelson W.C."/>
            <person name="Ketchum K.A."/>
            <person name="McDonald L."/>
            <person name="Utterback T.R."/>
            <person name="Malek J.A."/>
            <person name="Linher K.D."/>
            <person name="Garrett M.M."/>
            <person name="Stewart A.M."/>
            <person name="Cotton M.D."/>
            <person name="Pratt M.S."/>
            <person name="Phillips C.A."/>
            <person name="Richardson D."/>
            <person name="Heidelberg J."/>
            <person name="Sutton G.G."/>
            <person name="Fleischmann R.D."/>
            <person name="White O."/>
            <person name="Salzberg S.L."/>
            <person name="Smith H.O."/>
            <person name="Venter J.C."/>
            <person name="Fraser C.M."/>
        </authorList>
    </citation>
    <scope>NUCLEOTIDE SEQUENCE [LARGE SCALE GENOMIC DNA]</scope>
    <source>
        <strain evidence="12">ATCC 43589 / DSM 3109 / JCM 10099 / NBRC 100826 / MSB8</strain>
    </source>
</reference>
<gene>
    <name evidence="11" type="ordered locus">TM_1682</name>
</gene>
<keyword evidence="5 8" id="KW-1133">Transmembrane helix</keyword>
<feature type="domain" description="HD-GYP" evidence="10">
    <location>
        <begin position="365"/>
        <end position="564"/>
    </location>
</feature>
<dbReference type="KEGG" id="tmw:THMA_1724"/>
<evidence type="ECO:0000313" key="12">
    <source>
        <dbReference type="Proteomes" id="UP000008183"/>
    </source>
</evidence>
<dbReference type="KEGG" id="tmm:Tmari_1690"/>
<evidence type="ECO:0000256" key="5">
    <source>
        <dbReference type="ARBA" id="ARBA00022989"/>
    </source>
</evidence>
<dbReference type="EMBL" id="AE000512">
    <property type="protein sequence ID" value="AAD36749.1"/>
    <property type="molecule type" value="Genomic_DNA"/>
</dbReference>
<dbReference type="PATRIC" id="fig|243274.17.peg.1690"/>
<sequence length="565" mass="65088">MAPRKLSDVIKDLVYKKNLIFIFLLSLVIAVFVFIVTYYIGKKDWFEKLTLVSNEWERTIDHYRDVLDFFADRSKDFENPGTILEVLKLIREHFGDYSAYPIFATPDGNYYIYPLYTFPPDFDPRERPWYKAAAENPDSAVVTPPFTHRILGVVTFGIVRAILDERGNLLGVLGIDIVPSKVMKDLLQPGMYVLSEDGTVLLQNGEIHVKLDPEDFESRDYGAKISVSGVAFFRKTGSTVFVIQVPLLVFLRNSLLHLGYVIGLAFIISFPIVRRVSKLIDRELRVPLEVFSKASKEYLRSRIFDLGGTSSNILEINQLIDEVSDMITIIESQREELEASYEELEASYSELQKMAQEIEEKSRAVEEAYEFFTYKLVDIVEGFDEPTGNHVRRVQELSKFFAEEMGLDEDLVHKIYLYAPLHDIGKIKVPKEILNKKGKLTAEEWEIMKKHTIWGGELLSGRKELEVARNIALYHHESYDGTGYPFGLKDDEIPIEAQIVKIVDVYDALRSERPYKKALSHEEAVRVILEGDGRTSPSNFHPKLIEIFREKHEKIKEIWEKTHGE</sequence>
<comment type="subcellular location">
    <subcellularLocation>
        <location evidence="1">Cell membrane</location>
        <topology evidence="1">Multi-pass membrane protein</topology>
    </subcellularLocation>
</comment>
<feature type="transmembrane region" description="Helical" evidence="8">
    <location>
        <begin position="20"/>
        <end position="41"/>
    </location>
</feature>
<dbReference type="InterPro" id="IPR033479">
    <property type="entry name" value="dCache_1"/>
</dbReference>
<evidence type="ECO:0000256" key="2">
    <source>
        <dbReference type="ARBA" id="ARBA00022475"/>
    </source>
</evidence>
<dbReference type="Pfam" id="PF13487">
    <property type="entry name" value="HD_5"/>
    <property type="match status" value="1"/>
</dbReference>
<feature type="coiled-coil region" evidence="7">
    <location>
        <begin position="320"/>
        <end position="368"/>
    </location>
</feature>
<dbReference type="InterPro" id="IPR052020">
    <property type="entry name" value="Cyclic_di-GMP/3'3'-cGAMP_PDE"/>
</dbReference>
<evidence type="ECO:0000259" key="10">
    <source>
        <dbReference type="PROSITE" id="PS51832"/>
    </source>
</evidence>
<evidence type="ECO:0000256" key="6">
    <source>
        <dbReference type="ARBA" id="ARBA00023136"/>
    </source>
</evidence>
<feature type="domain" description="HD" evidence="9">
    <location>
        <begin position="387"/>
        <end position="509"/>
    </location>
</feature>
<organism evidence="11 12">
    <name type="scientific">Thermotoga maritima (strain ATCC 43589 / DSM 3109 / JCM 10099 / NBRC 100826 / MSB8)</name>
    <dbReference type="NCBI Taxonomy" id="243274"/>
    <lineage>
        <taxon>Bacteria</taxon>
        <taxon>Thermotogati</taxon>
        <taxon>Thermotogota</taxon>
        <taxon>Thermotogae</taxon>
        <taxon>Thermotogales</taxon>
        <taxon>Thermotogaceae</taxon>
        <taxon>Thermotoga</taxon>
    </lineage>
</organism>
<evidence type="ECO:0000256" key="3">
    <source>
        <dbReference type="ARBA" id="ARBA00022692"/>
    </source>
</evidence>
<name>Q9X210_THEMA</name>
<keyword evidence="2" id="KW-1003">Cell membrane</keyword>
<dbReference type="InterPro" id="IPR006674">
    <property type="entry name" value="HD_domain"/>
</dbReference>
<dbReference type="Gene3D" id="3.30.450.20">
    <property type="entry name" value="PAS domain"/>
    <property type="match status" value="1"/>
</dbReference>
<dbReference type="AlphaFoldDB" id="Q9X210"/>
<dbReference type="GO" id="GO:0004112">
    <property type="term" value="F:cyclic-nucleotide phosphodiesterase activity"/>
    <property type="evidence" value="ECO:0007669"/>
    <property type="project" value="UniProtKB-ARBA"/>
</dbReference>
<evidence type="ECO:0000259" key="9">
    <source>
        <dbReference type="PROSITE" id="PS51831"/>
    </source>
</evidence>
<dbReference type="InterPro" id="IPR003607">
    <property type="entry name" value="HD/PDEase_dom"/>
</dbReference>
<keyword evidence="3 8" id="KW-0812">Transmembrane</keyword>
<dbReference type="Gene3D" id="1.10.3210.10">
    <property type="entry name" value="Hypothetical protein af1432"/>
    <property type="match status" value="1"/>
</dbReference>
<dbReference type="PIR" id="D72222">
    <property type="entry name" value="D72222"/>
</dbReference>
<dbReference type="PANTHER" id="PTHR45228">
    <property type="entry name" value="CYCLIC DI-GMP PHOSPHODIESTERASE TM_0186-RELATED"/>
    <property type="match status" value="1"/>
</dbReference>
<dbReference type="KEGG" id="tma:TM1682"/>
<accession>Q9X210</accession>
<dbReference type="RefSeq" id="WP_004082198.1">
    <property type="nucleotide sequence ID" value="NC_000853.1"/>
</dbReference>
<dbReference type="SMART" id="SM00471">
    <property type="entry name" value="HDc"/>
    <property type="match status" value="1"/>
</dbReference>
<dbReference type="EnsemblBacteria" id="AAD36749">
    <property type="protein sequence ID" value="AAD36749"/>
    <property type="gene ID" value="TM_1682"/>
</dbReference>
<dbReference type="PaxDb" id="243274-THEMA_05830"/>
<dbReference type="CDD" id="cd00077">
    <property type="entry name" value="HDc"/>
    <property type="match status" value="1"/>
</dbReference>
<dbReference type="Pfam" id="PF02743">
    <property type="entry name" value="dCache_1"/>
    <property type="match status" value="1"/>
</dbReference>
<dbReference type="FunFam" id="1.10.3210.10:FF:000018">
    <property type="entry name" value="Two-component system response regulator"/>
    <property type="match status" value="1"/>
</dbReference>
<protein>
    <submittedName>
        <fullName evidence="11">Uncharacterized protein</fullName>
    </submittedName>
</protein>
<keyword evidence="4" id="KW-0378">Hydrolase</keyword>
<dbReference type="GO" id="GO:0009214">
    <property type="term" value="P:cyclic nucleotide catabolic process"/>
    <property type="evidence" value="ECO:0007669"/>
    <property type="project" value="UniProtKB-ARBA"/>
</dbReference>
<dbReference type="CDD" id="cd18773">
    <property type="entry name" value="PDC1_HK_sensor"/>
    <property type="match status" value="1"/>
</dbReference>
<dbReference type="PROSITE" id="PS51832">
    <property type="entry name" value="HD_GYP"/>
    <property type="match status" value="1"/>
</dbReference>
<dbReference type="InParanoid" id="Q9X210"/>
<proteinExistence type="predicted"/>
<dbReference type="Proteomes" id="UP000008183">
    <property type="component" value="Chromosome"/>
</dbReference>
<keyword evidence="6 8" id="KW-0472">Membrane</keyword>
<evidence type="ECO:0000256" key="4">
    <source>
        <dbReference type="ARBA" id="ARBA00022801"/>
    </source>
</evidence>
<keyword evidence="7" id="KW-0175">Coiled coil</keyword>
<dbReference type="PROSITE" id="PS51831">
    <property type="entry name" value="HD"/>
    <property type="match status" value="1"/>
</dbReference>
<dbReference type="InterPro" id="IPR037522">
    <property type="entry name" value="HD_GYP_dom"/>
</dbReference>
<dbReference type="SUPFAM" id="SSF109604">
    <property type="entry name" value="HD-domain/PDEase-like"/>
    <property type="match status" value="1"/>
</dbReference>
<dbReference type="PANTHER" id="PTHR45228:SF8">
    <property type="entry name" value="TWO-COMPONENT RESPONSE REGULATOR-RELATED"/>
    <property type="match status" value="1"/>
</dbReference>
<dbReference type="OrthoDB" id="49429at2"/>
<dbReference type="GO" id="GO:0005886">
    <property type="term" value="C:plasma membrane"/>
    <property type="evidence" value="ECO:0007669"/>
    <property type="project" value="UniProtKB-SubCell"/>
</dbReference>
<evidence type="ECO:0000256" key="7">
    <source>
        <dbReference type="SAM" id="Coils"/>
    </source>
</evidence>